<proteinExistence type="predicted"/>
<keyword evidence="4" id="KW-1185">Reference proteome</keyword>
<dbReference type="EMBL" id="JBHSLW010000125">
    <property type="protein sequence ID" value="MFC5423808.1"/>
    <property type="molecule type" value="Genomic_DNA"/>
</dbReference>
<feature type="domain" description="Transposase IS204/IS1001/IS1096/IS1165 DDE" evidence="1">
    <location>
        <begin position="158"/>
        <end position="257"/>
    </location>
</feature>
<dbReference type="PANTHER" id="PTHR33498">
    <property type="entry name" value="TRANSPOSASE FOR INSERTION SEQUENCE ELEMENT IS1557"/>
    <property type="match status" value="1"/>
</dbReference>
<evidence type="ECO:0000313" key="3">
    <source>
        <dbReference type="EMBL" id="MFC5423808.1"/>
    </source>
</evidence>
<protein>
    <submittedName>
        <fullName evidence="3">ISL3 family transposase</fullName>
    </submittedName>
</protein>
<sequence length="518" mass="58100">MKQRFRPASLVPSGLMVDEIAIEGDRVVVRARAAVSAGPCPDCGAISRRIQSRYFRRAKDLPLSGRRVELQILVRRFRCDAVLCGRQIFAERFGDSVLAPRARRTDRLDHIVQHLGLALGGRPGASFAARMMLPVSNDTLLRVVRQRARVPSEPLRVIGIDDFAWRRNHRYGTIVCDLERRRPVVLLPDREPATSEAWLRHQSAVHTVARDRGGGYGEAVARALPQAVQVADRWHLMENASRAFLDAVRKSMRQIRGAIGATVINPALLTAAEKLQYDGYLRREETNASVLALWQEGVPIKQIVRRTGHHRQTVRRIVRGERSDVFRPRQSSLEAHLPWLDAQWDAGARNASALWRTMRRNGFRGSLRVVSEWATRRRRAEKADASSLARLPSARTIARLMTTGRDNLSKAETVTIAAIENGVPSLFEAREIVADFHAMIRARQAEPLASWIERASQSLVASLSNGVRREEAAVRAAILSTWSNGQTEGQITRLKLVKRQMYGRGKIDLLQARLIGAT</sequence>
<name>A0ABW0IZR2_9HYPH</name>
<evidence type="ECO:0000313" key="4">
    <source>
        <dbReference type="Proteomes" id="UP001596053"/>
    </source>
</evidence>
<accession>A0ABW0IZR2</accession>
<gene>
    <name evidence="3" type="ORF">ACFPOB_30245</name>
</gene>
<dbReference type="PANTHER" id="PTHR33498:SF1">
    <property type="entry name" value="TRANSPOSASE FOR INSERTION SEQUENCE ELEMENT IS1557"/>
    <property type="match status" value="1"/>
</dbReference>
<evidence type="ECO:0000259" key="2">
    <source>
        <dbReference type="Pfam" id="PF14690"/>
    </source>
</evidence>
<dbReference type="Pfam" id="PF01610">
    <property type="entry name" value="DDE_Tnp_ISL3"/>
    <property type="match status" value="2"/>
</dbReference>
<dbReference type="NCBIfam" id="NF033550">
    <property type="entry name" value="transpos_ISL3"/>
    <property type="match status" value="1"/>
</dbReference>
<organism evidence="3 4">
    <name type="scientific">Bosea eneae</name>
    <dbReference type="NCBI Taxonomy" id="151454"/>
    <lineage>
        <taxon>Bacteria</taxon>
        <taxon>Pseudomonadati</taxon>
        <taxon>Pseudomonadota</taxon>
        <taxon>Alphaproteobacteria</taxon>
        <taxon>Hyphomicrobiales</taxon>
        <taxon>Boseaceae</taxon>
        <taxon>Bosea</taxon>
    </lineage>
</organism>
<evidence type="ECO:0000259" key="1">
    <source>
        <dbReference type="Pfam" id="PF01610"/>
    </source>
</evidence>
<dbReference type="Proteomes" id="UP001596053">
    <property type="component" value="Unassembled WGS sequence"/>
</dbReference>
<dbReference type="InterPro" id="IPR002560">
    <property type="entry name" value="Transposase_DDE"/>
</dbReference>
<feature type="domain" description="Transposase IS204/IS1001/IS1096/IS1165 zinc-finger" evidence="2">
    <location>
        <begin position="38"/>
        <end position="81"/>
    </location>
</feature>
<dbReference type="Pfam" id="PF14690">
    <property type="entry name" value="Zn_ribbon_ISL3"/>
    <property type="match status" value="1"/>
</dbReference>
<reference evidence="4" key="1">
    <citation type="journal article" date="2019" name="Int. J. Syst. Evol. Microbiol.">
        <title>The Global Catalogue of Microorganisms (GCM) 10K type strain sequencing project: providing services to taxonomists for standard genome sequencing and annotation.</title>
        <authorList>
            <consortium name="The Broad Institute Genomics Platform"/>
            <consortium name="The Broad Institute Genome Sequencing Center for Infectious Disease"/>
            <person name="Wu L."/>
            <person name="Ma J."/>
        </authorList>
    </citation>
    <scope>NUCLEOTIDE SEQUENCE [LARGE SCALE GENOMIC DNA]</scope>
    <source>
        <strain evidence="4">NCAIM B.01391</strain>
    </source>
</reference>
<dbReference type="RefSeq" id="WP_377801863.1">
    <property type="nucleotide sequence ID" value="NZ_JBHSLW010000125.1"/>
</dbReference>
<feature type="domain" description="Transposase IS204/IS1001/IS1096/IS1165 DDE" evidence="1">
    <location>
        <begin position="376"/>
        <end position="513"/>
    </location>
</feature>
<dbReference type="InterPro" id="IPR047951">
    <property type="entry name" value="Transpos_ISL3"/>
</dbReference>
<dbReference type="InterPro" id="IPR029261">
    <property type="entry name" value="Transposase_Znf"/>
</dbReference>
<comment type="caution">
    <text evidence="3">The sequence shown here is derived from an EMBL/GenBank/DDBJ whole genome shotgun (WGS) entry which is preliminary data.</text>
</comment>